<dbReference type="InterPro" id="IPR052042">
    <property type="entry name" value="Tail_sheath_structural"/>
</dbReference>
<reference evidence="4 5" key="1">
    <citation type="submission" date="2013-10" db="EMBL/GenBank/DDBJ databases">
        <title>Salinisphaera halophila YIM 95161 Genome Sequencing.</title>
        <authorList>
            <person name="Lai Q."/>
            <person name="Li C."/>
            <person name="Shao Z."/>
        </authorList>
    </citation>
    <scope>NUCLEOTIDE SEQUENCE [LARGE SCALE GENOMIC DNA]</scope>
    <source>
        <strain evidence="4 5">YIM 95161</strain>
    </source>
</reference>
<dbReference type="OrthoDB" id="9767864at2"/>
<dbReference type="PANTHER" id="PTHR35861:SF1">
    <property type="entry name" value="PHAGE TAIL SHEATH PROTEIN"/>
    <property type="match status" value="1"/>
</dbReference>
<dbReference type="PANTHER" id="PTHR35861">
    <property type="match status" value="1"/>
</dbReference>
<accession>A0A423PRQ5</accession>
<evidence type="ECO:0000259" key="2">
    <source>
        <dbReference type="Pfam" id="PF04984"/>
    </source>
</evidence>
<dbReference type="InterPro" id="IPR020287">
    <property type="entry name" value="Tail_sheath_C"/>
</dbReference>
<dbReference type="EMBL" id="AYKF01000088">
    <property type="protein sequence ID" value="ROO28242.1"/>
    <property type="molecule type" value="Genomic_DNA"/>
</dbReference>
<name>A0A423PRQ5_9GAMM</name>
<dbReference type="Pfam" id="PF04984">
    <property type="entry name" value="Phage_sheath_1"/>
    <property type="match status" value="1"/>
</dbReference>
<dbReference type="AlphaFoldDB" id="A0A423PRQ5"/>
<evidence type="ECO:0000256" key="1">
    <source>
        <dbReference type="ARBA" id="ARBA00008005"/>
    </source>
</evidence>
<sequence length="409" mass="43572">MAASDFFHGIQIKTVTDGIRSVETAAASIIGVIGTAPEADDAIWPINTPVLVLGESDLDKVAALGTGGTLYDAIDSDILGVTNATIVAVRVEDGADIETTQANLLAGTDPDTGKRQGIDVFRAAESQVGAKPRLLCAPGFTHQRAEDPENSGSFLANPVATALNNMGGRLRAVAVIDGPNTNDAEAVAAAGDFGSKRVFLHDPFYTVFDAESAAYVQRPASARICGLIALNDQRRGWHTSPSNVVVPGISGLAREIDYAAEDPDCRANFLNASNVATTIRDDGFRLWGNRTTSQDQRFAFLAHVRIQDILNDSLAAAHRWARDRNITTTYVEDVTGSVNAFIARLKAERRIAGGRCYAPPELNKPADQMAGRVVFAFEFSPYGIAENITFKSAMVNDYLEDVVADAAAA</sequence>
<organism evidence="4 5">
    <name type="scientific">Salinisphaera orenii YIM 95161</name>
    <dbReference type="NCBI Taxonomy" id="1051139"/>
    <lineage>
        <taxon>Bacteria</taxon>
        <taxon>Pseudomonadati</taxon>
        <taxon>Pseudomonadota</taxon>
        <taxon>Gammaproteobacteria</taxon>
        <taxon>Salinisphaerales</taxon>
        <taxon>Salinisphaeraceae</taxon>
        <taxon>Salinisphaera</taxon>
    </lineage>
</organism>
<dbReference type="Gene3D" id="3.40.50.11780">
    <property type="match status" value="1"/>
</dbReference>
<feature type="domain" description="Tail sheath protein subtilisin-like" evidence="2">
    <location>
        <begin position="114"/>
        <end position="292"/>
    </location>
</feature>
<proteinExistence type="inferred from homology"/>
<evidence type="ECO:0000313" key="5">
    <source>
        <dbReference type="Proteomes" id="UP000285123"/>
    </source>
</evidence>
<gene>
    <name evidence="4" type="ORF">SAHL_10865</name>
</gene>
<feature type="domain" description="Tail sheath protein C-terminal" evidence="3">
    <location>
        <begin position="293"/>
        <end position="391"/>
    </location>
</feature>
<evidence type="ECO:0000313" key="4">
    <source>
        <dbReference type="EMBL" id="ROO28242.1"/>
    </source>
</evidence>
<dbReference type="Proteomes" id="UP000285123">
    <property type="component" value="Unassembled WGS sequence"/>
</dbReference>
<comment type="caution">
    <text evidence="4">The sequence shown here is derived from an EMBL/GenBank/DDBJ whole genome shotgun (WGS) entry which is preliminary data.</text>
</comment>
<comment type="similarity">
    <text evidence="1">Belongs to the myoviridae tail sheath protein family.</text>
</comment>
<evidence type="ECO:0000259" key="3">
    <source>
        <dbReference type="Pfam" id="PF17482"/>
    </source>
</evidence>
<dbReference type="RefSeq" id="WP_123591428.1">
    <property type="nucleotide sequence ID" value="NZ_AYKF01000088.1"/>
</dbReference>
<dbReference type="Pfam" id="PF17482">
    <property type="entry name" value="Phage_sheath_1C"/>
    <property type="match status" value="1"/>
</dbReference>
<dbReference type="InterPro" id="IPR035089">
    <property type="entry name" value="Phage_sheath_subtilisin"/>
</dbReference>
<protein>
    <submittedName>
        <fullName evidence="4">Tail protein</fullName>
    </submittedName>
</protein>